<evidence type="ECO:0000256" key="2">
    <source>
        <dbReference type="ARBA" id="ARBA00022737"/>
    </source>
</evidence>
<evidence type="ECO:0000313" key="10">
    <source>
        <dbReference type="Proteomes" id="UP000596660"/>
    </source>
</evidence>
<dbReference type="OMA" id="WCEMELI"/>
<dbReference type="Pfam" id="PF02362">
    <property type="entry name" value="B3"/>
    <property type="match status" value="2"/>
</dbReference>
<evidence type="ECO:0000256" key="7">
    <source>
        <dbReference type="SAM" id="MobiDB-lite"/>
    </source>
</evidence>
<dbReference type="PANTHER" id="PTHR31674">
    <property type="entry name" value="B3 DOMAIN-CONTAINING PROTEIN REM-LIKE 3-RELATED"/>
    <property type="match status" value="1"/>
</dbReference>
<dbReference type="GO" id="GO:0005634">
    <property type="term" value="C:nucleus"/>
    <property type="evidence" value="ECO:0007669"/>
    <property type="project" value="UniProtKB-SubCell"/>
</dbReference>
<keyword evidence="6" id="KW-0539">Nucleus</keyword>
<evidence type="ECO:0000256" key="6">
    <source>
        <dbReference type="ARBA" id="ARBA00023242"/>
    </source>
</evidence>
<organism evidence="9 10">
    <name type="scientific">Chenopodium quinoa</name>
    <name type="common">Quinoa</name>
    <dbReference type="NCBI Taxonomy" id="63459"/>
    <lineage>
        <taxon>Eukaryota</taxon>
        <taxon>Viridiplantae</taxon>
        <taxon>Streptophyta</taxon>
        <taxon>Embryophyta</taxon>
        <taxon>Tracheophyta</taxon>
        <taxon>Spermatophyta</taxon>
        <taxon>Magnoliopsida</taxon>
        <taxon>eudicotyledons</taxon>
        <taxon>Gunneridae</taxon>
        <taxon>Pentapetalae</taxon>
        <taxon>Caryophyllales</taxon>
        <taxon>Chenopodiaceae</taxon>
        <taxon>Chenopodioideae</taxon>
        <taxon>Atripliceae</taxon>
        <taxon>Chenopodium</taxon>
    </lineage>
</organism>
<feature type="compositionally biased region" description="Basic and acidic residues" evidence="7">
    <location>
        <begin position="7"/>
        <end position="20"/>
    </location>
</feature>
<dbReference type="PANTHER" id="PTHR31674:SF62">
    <property type="entry name" value="B3 DOMAIN-CONTAINING PROTEIN REM14-RELATED"/>
    <property type="match status" value="1"/>
</dbReference>
<comment type="subcellular location">
    <subcellularLocation>
        <location evidence="1">Nucleus</location>
    </subcellularLocation>
</comment>
<dbReference type="Gramene" id="AUR62002339-RA">
    <property type="protein sequence ID" value="AUR62002339-RA:cds"/>
    <property type="gene ID" value="AUR62002339"/>
</dbReference>
<evidence type="ECO:0000256" key="4">
    <source>
        <dbReference type="ARBA" id="ARBA00023125"/>
    </source>
</evidence>
<evidence type="ECO:0000259" key="8">
    <source>
        <dbReference type="PROSITE" id="PS50863"/>
    </source>
</evidence>
<name>A0A803KTI1_CHEQI</name>
<feature type="domain" description="TF-B3" evidence="8">
    <location>
        <begin position="55"/>
        <end position="134"/>
    </location>
</feature>
<dbReference type="Gene3D" id="2.40.330.10">
    <property type="entry name" value="DNA-binding pseudobarrel domain"/>
    <property type="match status" value="2"/>
</dbReference>
<protein>
    <recommendedName>
        <fullName evidence="8">TF-B3 domain-containing protein</fullName>
    </recommendedName>
</protein>
<dbReference type="AlphaFoldDB" id="A0A803KTI1"/>
<dbReference type="PROSITE" id="PS50863">
    <property type="entry name" value="B3"/>
    <property type="match status" value="1"/>
</dbReference>
<reference evidence="9" key="2">
    <citation type="submission" date="2021-03" db="UniProtKB">
        <authorList>
            <consortium name="EnsemblPlants"/>
        </authorList>
    </citation>
    <scope>IDENTIFICATION</scope>
</reference>
<dbReference type="SUPFAM" id="SSF101936">
    <property type="entry name" value="DNA-binding pseudobarrel domain"/>
    <property type="match status" value="2"/>
</dbReference>
<dbReference type="Proteomes" id="UP000596660">
    <property type="component" value="Unplaced"/>
</dbReference>
<reference evidence="9" key="1">
    <citation type="journal article" date="2017" name="Nature">
        <title>The genome of Chenopodium quinoa.</title>
        <authorList>
            <person name="Jarvis D.E."/>
            <person name="Ho Y.S."/>
            <person name="Lightfoot D.J."/>
            <person name="Schmoeckel S.M."/>
            <person name="Li B."/>
            <person name="Borm T.J.A."/>
            <person name="Ohyanagi H."/>
            <person name="Mineta K."/>
            <person name="Michell C.T."/>
            <person name="Saber N."/>
            <person name="Kharbatia N.M."/>
            <person name="Rupper R.R."/>
            <person name="Sharp A.R."/>
            <person name="Dally N."/>
            <person name="Boughton B.A."/>
            <person name="Woo Y.H."/>
            <person name="Gao G."/>
            <person name="Schijlen E.G.W.M."/>
            <person name="Guo X."/>
            <person name="Momin A.A."/>
            <person name="Negrao S."/>
            <person name="Al-Babili S."/>
            <person name="Gehring C."/>
            <person name="Roessner U."/>
            <person name="Jung C."/>
            <person name="Murphy K."/>
            <person name="Arold S.T."/>
            <person name="Gojobori T."/>
            <person name="van der Linden C.G."/>
            <person name="van Loo E.N."/>
            <person name="Jellen E.N."/>
            <person name="Maughan P.J."/>
            <person name="Tester M."/>
        </authorList>
    </citation>
    <scope>NUCLEOTIDE SEQUENCE [LARGE SCALE GENOMIC DNA]</scope>
    <source>
        <strain evidence="9">cv. PI 614886</strain>
    </source>
</reference>
<dbReference type="EnsemblPlants" id="AUR62002339-RA">
    <property type="protein sequence ID" value="AUR62002339-RA:cds"/>
    <property type="gene ID" value="AUR62002339"/>
</dbReference>
<keyword evidence="4" id="KW-0238">DNA-binding</keyword>
<evidence type="ECO:0000313" key="9">
    <source>
        <dbReference type="EnsemblPlants" id="AUR62002339-RA:cds"/>
    </source>
</evidence>
<dbReference type="InterPro" id="IPR015300">
    <property type="entry name" value="DNA-bd_pseudobarrel_sf"/>
</dbReference>
<dbReference type="SMART" id="SM01019">
    <property type="entry name" value="B3"/>
    <property type="match status" value="1"/>
</dbReference>
<dbReference type="InterPro" id="IPR039218">
    <property type="entry name" value="REM_fam"/>
</dbReference>
<proteinExistence type="predicted"/>
<dbReference type="CDD" id="cd10017">
    <property type="entry name" value="B3_DNA"/>
    <property type="match status" value="2"/>
</dbReference>
<dbReference type="GO" id="GO:0003677">
    <property type="term" value="F:DNA binding"/>
    <property type="evidence" value="ECO:0007669"/>
    <property type="project" value="UniProtKB-KW"/>
</dbReference>
<keyword evidence="5" id="KW-0804">Transcription</keyword>
<evidence type="ECO:0000256" key="1">
    <source>
        <dbReference type="ARBA" id="ARBA00004123"/>
    </source>
</evidence>
<feature type="region of interest" description="Disordered" evidence="7">
    <location>
        <begin position="1"/>
        <end position="20"/>
    </location>
</feature>
<dbReference type="InterPro" id="IPR003340">
    <property type="entry name" value="B3_DNA-bd"/>
</dbReference>
<keyword evidence="3" id="KW-0805">Transcription regulation</keyword>
<evidence type="ECO:0000256" key="5">
    <source>
        <dbReference type="ARBA" id="ARBA00023163"/>
    </source>
</evidence>
<evidence type="ECO:0000256" key="3">
    <source>
        <dbReference type="ARBA" id="ARBA00023015"/>
    </source>
</evidence>
<accession>A0A803KTI1</accession>
<keyword evidence="2" id="KW-0677">Repeat</keyword>
<keyword evidence="10" id="KW-1185">Reference proteome</keyword>
<sequence length="140" mass="16323">MGGKKLGKNDEKNAKLRDKKGRSWDVKLVTSSGDIRPHFKDGWEKFCKECDLQPLPREFAEKNGLSKRWCEMELIDEKGHPWKMLLRHYRKGNGSPYIGSWKAFRKANGLNTGDAVIFQLIHSGERPVIKFYIIFFIRII</sequence>